<organism evidence="1 2">
    <name type="scientific">Nostoc parmelioides FACHB-3921</name>
    <dbReference type="NCBI Taxonomy" id="2692909"/>
    <lineage>
        <taxon>Bacteria</taxon>
        <taxon>Bacillati</taxon>
        <taxon>Cyanobacteriota</taxon>
        <taxon>Cyanophyceae</taxon>
        <taxon>Nostocales</taxon>
        <taxon>Nostocaceae</taxon>
        <taxon>Nostoc</taxon>
    </lineage>
</organism>
<dbReference type="EMBL" id="JACJQL010000008">
    <property type="protein sequence ID" value="MBD2251248.1"/>
    <property type="molecule type" value="Genomic_DNA"/>
</dbReference>
<proteinExistence type="predicted"/>
<gene>
    <name evidence="1" type="ORF">H6G14_07990</name>
</gene>
<protein>
    <submittedName>
        <fullName evidence="1">Uncharacterized protein</fullName>
    </submittedName>
</protein>
<sequence>MSWLIARFLYHAISIERSHLPTFPNCDRLFFQMSDRTLNSQSDTSGKLR</sequence>
<comment type="caution">
    <text evidence="1">The sequence shown here is derived from an EMBL/GenBank/DDBJ whole genome shotgun (WGS) entry which is preliminary data.</text>
</comment>
<name>A0ABR8BAY3_9NOSO</name>
<reference evidence="1 2" key="1">
    <citation type="journal article" date="2020" name="ISME J.">
        <title>Comparative genomics reveals insights into cyanobacterial evolution and habitat adaptation.</title>
        <authorList>
            <person name="Chen M.Y."/>
            <person name="Teng W.K."/>
            <person name="Zhao L."/>
            <person name="Hu C.X."/>
            <person name="Zhou Y.K."/>
            <person name="Han B.P."/>
            <person name="Song L.R."/>
            <person name="Shu W.S."/>
        </authorList>
    </citation>
    <scope>NUCLEOTIDE SEQUENCE [LARGE SCALE GENOMIC DNA]</scope>
    <source>
        <strain evidence="1 2">FACHB-3921</strain>
    </source>
</reference>
<accession>A0ABR8BAY3</accession>
<evidence type="ECO:0000313" key="2">
    <source>
        <dbReference type="Proteomes" id="UP000621307"/>
    </source>
</evidence>
<keyword evidence="2" id="KW-1185">Reference proteome</keyword>
<dbReference type="RefSeq" id="WP_190566631.1">
    <property type="nucleotide sequence ID" value="NZ_JACJQL010000008.1"/>
</dbReference>
<dbReference type="Proteomes" id="UP000621307">
    <property type="component" value="Unassembled WGS sequence"/>
</dbReference>
<evidence type="ECO:0000313" key="1">
    <source>
        <dbReference type="EMBL" id="MBD2251248.1"/>
    </source>
</evidence>